<protein>
    <submittedName>
        <fullName evidence="5">AMP-binding protein</fullName>
    </submittedName>
</protein>
<evidence type="ECO:0000313" key="6">
    <source>
        <dbReference type="Proteomes" id="UP001596109"/>
    </source>
</evidence>
<dbReference type="InterPro" id="IPR042099">
    <property type="entry name" value="ANL_N_sf"/>
</dbReference>
<dbReference type="InterPro" id="IPR025110">
    <property type="entry name" value="AMP-bd_C"/>
</dbReference>
<dbReference type="Gene3D" id="3.40.50.12780">
    <property type="entry name" value="N-terminal domain of ligase-like"/>
    <property type="match status" value="1"/>
</dbReference>
<comment type="similarity">
    <text evidence="1">Belongs to the ATP-dependent AMP-binding enzyme family.</text>
</comment>
<proteinExistence type="inferred from homology"/>
<organism evidence="5 6">
    <name type="scientific">Sporosarcina soli</name>
    <dbReference type="NCBI Taxonomy" id="334736"/>
    <lineage>
        <taxon>Bacteria</taxon>
        <taxon>Bacillati</taxon>
        <taxon>Bacillota</taxon>
        <taxon>Bacilli</taxon>
        <taxon>Bacillales</taxon>
        <taxon>Caryophanaceae</taxon>
        <taxon>Sporosarcina</taxon>
    </lineage>
</organism>
<dbReference type="PROSITE" id="PS00455">
    <property type="entry name" value="AMP_BINDING"/>
    <property type="match status" value="1"/>
</dbReference>
<dbReference type="RefSeq" id="WP_381434711.1">
    <property type="nucleotide sequence ID" value="NZ_JBHSNO010000005.1"/>
</dbReference>
<evidence type="ECO:0000256" key="2">
    <source>
        <dbReference type="ARBA" id="ARBA00022598"/>
    </source>
</evidence>
<evidence type="ECO:0000313" key="5">
    <source>
        <dbReference type="EMBL" id="MFC5589676.1"/>
    </source>
</evidence>
<keyword evidence="6" id="KW-1185">Reference proteome</keyword>
<name>A0ABW0TJL5_9BACL</name>
<comment type="caution">
    <text evidence="5">The sequence shown here is derived from an EMBL/GenBank/DDBJ whole genome shotgun (WGS) entry which is preliminary data.</text>
</comment>
<evidence type="ECO:0000259" key="3">
    <source>
        <dbReference type="Pfam" id="PF00501"/>
    </source>
</evidence>
<dbReference type="Gene3D" id="3.30.300.30">
    <property type="match status" value="1"/>
</dbReference>
<dbReference type="InterPro" id="IPR000873">
    <property type="entry name" value="AMP-dep_synth/lig_dom"/>
</dbReference>
<dbReference type="Pfam" id="PF00501">
    <property type="entry name" value="AMP-binding"/>
    <property type="match status" value="1"/>
</dbReference>
<dbReference type="InterPro" id="IPR045851">
    <property type="entry name" value="AMP-bd_C_sf"/>
</dbReference>
<feature type="domain" description="AMP-binding enzyme C-terminal" evidence="4">
    <location>
        <begin position="400"/>
        <end position="471"/>
    </location>
</feature>
<dbReference type="Pfam" id="PF13193">
    <property type="entry name" value="AMP-binding_C"/>
    <property type="match status" value="1"/>
</dbReference>
<keyword evidence="2" id="KW-0436">Ligase</keyword>
<dbReference type="PANTHER" id="PTHR43201:SF5">
    <property type="entry name" value="MEDIUM-CHAIN ACYL-COA LIGASE ACSF2, MITOCHONDRIAL"/>
    <property type="match status" value="1"/>
</dbReference>
<feature type="domain" description="AMP-dependent synthetase/ligase" evidence="3">
    <location>
        <begin position="10"/>
        <end position="348"/>
    </location>
</feature>
<accession>A0ABW0TJL5</accession>
<dbReference type="SUPFAM" id="SSF56801">
    <property type="entry name" value="Acetyl-CoA synthetase-like"/>
    <property type="match status" value="1"/>
</dbReference>
<gene>
    <name evidence="5" type="ORF">ACFPRA_12290</name>
</gene>
<dbReference type="NCBIfam" id="NF005797">
    <property type="entry name" value="PRK07638.1"/>
    <property type="match status" value="1"/>
</dbReference>
<evidence type="ECO:0000259" key="4">
    <source>
        <dbReference type="Pfam" id="PF13193"/>
    </source>
</evidence>
<reference evidence="6" key="1">
    <citation type="journal article" date="2019" name="Int. J. Syst. Evol. Microbiol.">
        <title>The Global Catalogue of Microorganisms (GCM) 10K type strain sequencing project: providing services to taxonomists for standard genome sequencing and annotation.</title>
        <authorList>
            <consortium name="The Broad Institute Genomics Platform"/>
            <consortium name="The Broad Institute Genome Sequencing Center for Infectious Disease"/>
            <person name="Wu L."/>
            <person name="Ma J."/>
        </authorList>
    </citation>
    <scope>NUCLEOTIDE SEQUENCE [LARGE SCALE GENOMIC DNA]</scope>
    <source>
        <strain evidence="6">CGMCC 4.1434</strain>
    </source>
</reference>
<sequence>MTTITGTYTNHATRHPDKIAIHTTSQTIHYREWSEMVCQTANWVDAITGTGATVGIFMPNGIVFLQLFSGIAMAGRTAATFDAKWKPAELEQRLTVSSPSVLITTKELAKRIPNTNAHIILWDDALEQISTCMPSCALTVDGETPFYLGFTSGTTGLPKAFVRSHRSWVESFACNQRDFHLDESDGVLIPGALIHSHFLYGAISTLYAGGTIYVMESFMPTLALQWMDALPVTAMFVVPTMVEAILKENILIRKPMTIISSGAKWEEGSKEKIRERFLHLTMYEFYGASELSFVTFLSDEGNRQKPNSVGLPFHNVEIQIRLENGNLAPAGEIGKIFVRSTMLFSGYLEPRTGTIQSMEDGEGWLTVDDMGYLDENGFLYVIGREKNMILSGGVNLFPEEIEAVLSQHPAVEEVAVVGLEDSYWGQIPVALIKGSAPKKELKRLCREKLSVYKIPRKWFFVDELPYTTSGKIARRQVQQFIEVEALIHE</sequence>
<dbReference type="EMBL" id="JBHSNO010000005">
    <property type="protein sequence ID" value="MFC5589676.1"/>
    <property type="molecule type" value="Genomic_DNA"/>
</dbReference>
<dbReference type="PANTHER" id="PTHR43201">
    <property type="entry name" value="ACYL-COA SYNTHETASE"/>
    <property type="match status" value="1"/>
</dbReference>
<evidence type="ECO:0000256" key="1">
    <source>
        <dbReference type="ARBA" id="ARBA00006432"/>
    </source>
</evidence>
<dbReference type="Proteomes" id="UP001596109">
    <property type="component" value="Unassembled WGS sequence"/>
</dbReference>
<dbReference type="InterPro" id="IPR020845">
    <property type="entry name" value="AMP-binding_CS"/>
</dbReference>